<organism evidence="2 3">
    <name type="scientific">Tanacetum coccineum</name>
    <dbReference type="NCBI Taxonomy" id="301880"/>
    <lineage>
        <taxon>Eukaryota</taxon>
        <taxon>Viridiplantae</taxon>
        <taxon>Streptophyta</taxon>
        <taxon>Embryophyta</taxon>
        <taxon>Tracheophyta</taxon>
        <taxon>Spermatophyta</taxon>
        <taxon>Magnoliopsida</taxon>
        <taxon>eudicotyledons</taxon>
        <taxon>Gunneridae</taxon>
        <taxon>Pentapetalae</taxon>
        <taxon>asterids</taxon>
        <taxon>campanulids</taxon>
        <taxon>Asterales</taxon>
        <taxon>Asteraceae</taxon>
        <taxon>Asteroideae</taxon>
        <taxon>Anthemideae</taxon>
        <taxon>Anthemidinae</taxon>
        <taxon>Tanacetum</taxon>
    </lineage>
</organism>
<gene>
    <name evidence="2" type="ORF">Tco_0820275</name>
</gene>
<feature type="compositionally biased region" description="Basic and acidic residues" evidence="1">
    <location>
        <begin position="267"/>
        <end position="278"/>
    </location>
</feature>
<reference evidence="2" key="2">
    <citation type="submission" date="2022-01" db="EMBL/GenBank/DDBJ databases">
        <authorList>
            <person name="Yamashiro T."/>
            <person name="Shiraishi A."/>
            <person name="Satake H."/>
            <person name="Nakayama K."/>
        </authorList>
    </citation>
    <scope>NUCLEOTIDE SEQUENCE</scope>
</reference>
<keyword evidence="3" id="KW-1185">Reference proteome</keyword>
<comment type="caution">
    <text evidence="2">The sequence shown here is derived from an EMBL/GenBank/DDBJ whole genome shotgun (WGS) entry which is preliminary data.</text>
</comment>
<reference evidence="2" key="1">
    <citation type="journal article" date="2022" name="Int. J. Mol. Sci.">
        <title>Draft Genome of Tanacetum Coccineum: Genomic Comparison of Closely Related Tanacetum-Family Plants.</title>
        <authorList>
            <person name="Yamashiro T."/>
            <person name="Shiraishi A."/>
            <person name="Nakayama K."/>
            <person name="Satake H."/>
        </authorList>
    </citation>
    <scope>NUCLEOTIDE SEQUENCE</scope>
</reference>
<name>A0ABQ5A911_9ASTR</name>
<dbReference type="EMBL" id="BQNB010012093">
    <property type="protein sequence ID" value="GJS99105.1"/>
    <property type="molecule type" value="Genomic_DNA"/>
</dbReference>
<evidence type="ECO:0000313" key="2">
    <source>
        <dbReference type="EMBL" id="GJS99105.1"/>
    </source>
</evidence>
<feature type="region of interest" description="Disordered" evidence="1">
    <location>
        <begin position="263"/>
        <end position="291"/>
    </location>
</feature>
<dbReference type="Proteomes" id="UP001151760">
    <property type="component" value="Unassembled WGS sequence"/>
</dbReference>
<accession>A0ABQ5A911</accession>
<evidence type="ECO:0000313" key="3">
    <source>
        <dbReference type="Proteomes" id="UP001151760"/>
    </source>
</evidence>
<sequence>MPLPVTNKHFTKPPTEQQLLAFIKRLGYDEDPKEIMTSIPTFVATRLLQPRRAILSVLNRCLTGIDISWDRARFLVLQILWGIVHSANFDYALLNWDEFKCQVLDRIIPRRSDAKMHNKGQYSPISMLINIIDGKFKFIMEIPDTMINDAIKHSARYEFYRNKKNESEKGNAKEEVEEKHVSPIRIGKGKGYMCIGNQEVNVSNKPKKAVVLRKLRTIIVADNIVEQETRQVKKDVEEGYAAEKGLKLKGVAPEDPAVKSRLALRKGSKESRREHVRIEMQAGRGEGSSVAQEENYDLVVTCSSIKDYTNLPNDPSKQELTDLLSKPMYTDAQTTLVEANPEGNPEEVFADDAGHHISSPPANTTHNPITNPQQSSIQEKAKNLMAKAKQNKRKSIFKQAVEKKFKEYYHKLEALSSINVPEAIEKIVVAVKFPPDFCALCSIPQLSATPPQDGLYASEKSHDEVYGCLKGGSGNSGGKRLAISMVEEAWLSEKKEV</sequence>
<protein>
    <submittedName>
        <fullName evidence="2">Uncharacterized protein</fullName>
    </submittedName>
</protein>
<evidence type="ECO:0000256" key="1">
    <source>
        <dbReference type="SAM" id="MobiDB-lite"/>
    </source>
</evidence>
<proteinExistence type="predicted"/>